<gene>
    <name evidence="2" type="ORF">BOVATA_029600</name>
</gene>
<evidence type="ECO:0000313" key="2">
    <source>
        <dbReference type="EMBL" id="GBE61467.1"/>
    </source>
</evidence>
<proteinExistence type="predicted"/>
<dbReference type="Proteomes" id="UP000236319">
    <property type="component" value="Unassembled WGS sequence"/>
</dbReference>
<protein>
    <submittedName>
        <fullName evidence="2">Uncharacterized protein</fullName>
    </submittedName>
</protein>
<dbReference type="EMBL" id="BDSA01000003">
    <property type="protein sequence ID" value="GBE61467.1"/>
    <property type="molecule type" value="Genomic_DNA"/>
</dbReference>
<feature type="transmembrane region" description="Helical" evidence="1">
    <location>
        <begin position="12"/>
        <end position="30"/>
    </location>
</feature>
<reference evidence="2 3" key="1">
    <citation type="journal article" date="2017" name="BMC Genomics">
        <title>Whole-genome assembly of Babesia ovata and comparative genomics between closely related pathogens.</title>
        <authorList>
            <person name="Yamagishi J."/>
            <person name="Asada M."/>
            <person name="Hakimi H."/>
            <person name="Tanaka T.Q."/>
            <person name="Sugimoto C."/>
            <person name="Kawazu S."/>
        </authorList>
    </citation>
    <scope>NUCLEOTIDE SEQUENCE [LARGE SCALE GENOMIC DNA]</scope>
    <source>
        <strain evidence="2 3">Miyake</strain>
    </source>
</reference>
<organism evidence="2 3">
    <name type="scientific">Babesia ovata</name>
    <dbReference type="NCBI Taxonomy" id="189622"/>
    <lineage>
        <taxon>Eukaryota</taxon>
        <taxon>Sar</taxon>
        <taxon>Alveolata</taxon>
        <taxon>Apicomplexa</taxon>
        <taxon>Aconoidasida</taxon>
        <taxon>Piroplasmida</taxon>
        <taxon>Babesiidae</taxon>
        <taxon>Babesia</taxon>
    </lineage>
</organism>
<dbReference type="GeneID" id="39875237"/>
<dbReference type="OrthoDB" id="1267328at2759"/>
<keyword evidence="1" id="KW-1133">Transmembrane helix</keyword>
<dbReference type="VEuPathDB" id="PiroplasmaDB:BOVATA_029600"/>
<keyword evidence="1" id="KW-0812">Transmembrane</keyword>
<sequence length="79" mass="9265">MPGLNPKNGSRLLGVACVGLIASPYIYNAVKQAYWTRRYKKLNMEEIVSDRFTWLHHCMLRDEIERTLLKQEQEAVKKN</sequence>
<name>A0A2H6KEQ5_9APIC</name>
<evidence type="ECO:0000313" key="3">
    <source>
        <dbReference type="Proteomes" id="UP000236319"/>
    </source>
</evidence>
<accession>A0A2H6KEQ5</accession>
<dbReference type="AlphaFoldDB" id="A0A2H6KEQ5"/>
<dbReference type="RefSeq" id="XP_028867710.1">
    <property type="nucleotide sequence ID" value="XM_029011877.1"/>
</dbReference>
<evidence type="ECO:0000256" key="1">
    <source>
        <dbReference type="SAM" id="Phobius"/>
    </source>
</evidence>
<keyword evidence="3" id="KW-1185">Reference proteome</keyword>
<comment type="caution">
    <text evidence="2">The sequence shown here is derived from an EMBL/GenBank/DDBJ whole genome shotgun (WGS) entry which is preliminary data.</text>
</comment>
<keyword evidence="1" id="KW-0472">Membrane</keyword>